<evidence type="ECO:0000313" key="1">
    <source>
        <dbReference type="EMBL" id="ADB16917.1"/>
    </source>
</evidence>
<protein>
    <recommendedName>
        <fullName evidence="3">Terminase large subunit gp17-like C-terminal domain-containing protein</fullName>
    </recommendedName>
</protein>
<dbReference type="Gene3D" id="3.40.50.300">
    <property type="entry name" value="P-loop containing nucleotide triphosphate hydrolases"/>
    <property type="match status" value="1"/>
</dbReference>
<dbReference type="HOGENOM" id="CLU_587843_0_0_0"/>
<evidence type="ECO:0008006" key="3">
    <source>
        <dbReference type="Google" id="ProtNLM"/>
    </source>
</evidence>
<dbReference type="InterPro" id="IPR027417">
    <property type="entry name" value="P-loop_NTPase"/>
</dbReference>
<dbReference type="Gene3D" id="3.30.420.240">
    <property type="match status" value="1"/>
</dbReference>
<name>D2R2S7_PIRSD</name>
<keyword evidence="2" id="KW-1185">Reference proteome</keyword>
<gene>
    <name evidence="1" type="ordered locus">Psta_2246</name>
</gene>
<evidence type="ECO:0000313" key="2">
    <source>
        <dbReference type="Proteomes" id="UP000001887"/>
    </source>
</evidence>
<reference evidence="1 2" key="1">
    <citation type="journal article" date="2009" name="Stand. Genomic Sci.">
        <title>Complete genome sequence of Pirellula staleyi type strain (ATCC 27377).</title>
        <authorList>
            <person name="Clum A."/>
            <person name="Tindall B.J."/>
            <person name="Sikorski J."/>
            <person name="Ivanova N."/>
            <person name="Mavrommatis K."/>
            <person name="Lucas S."/>
            <person name="Glavina del Rio T."/>
            <person name="Nolan M."/>
            <person name="Chen F."/>
            <person name="Tice H."/>
            <person name="Pitluck S."/>
            <person name="Cheng J.F."/>
            <person name="Chertkov O."/>
            <person name="Brettin T."/>
            <person name="Han C."/>
            <person name="Detter J.C."/>
            <person name="Kuske C."/>
            <person name="Bruce D."/>
            <person name="Goodwin L."/>
            <person name="Ovchinikova G."/>
            <person name="Pati A."/>
            <person name="Mikhailova N."/>
            <person name="Chen A."/>
            <person name="Palaniappan K."/>
            <person name="Land M."/>
            <person name="Hauser L."/>
            <person name="Chang Y.J."/>
            <person name="Jeffries C.D."/>
            <person name="Chain P."/>
            <person name="Rohde M."/>
            <person name="Goker M."/>
            <person name="Bristow J."/>
            <person name="Eisen J.A."/>
            <person name="Markowitz V."/>
            <person name="Hugenholtz P."/>
            <person name="Kyrpides N.C."/>
            <person name="Klenk H.P."/>
            <person name="Lapidus A."/>
        </authorList>
    </citation>
    <scope>NUCLEOTIDE SEQUENCE [LARGE SCALE GENOMIC DNA]</scope>
    <source>
        <strain evidence="2">ATCC 27377 / DSM 6068 / ICPB 4128</strain>
    </source>
</reference>
<dbReference type="AlphaFoldDB" id="D2R2S7"/>
<proteinExistence type="predicted"/>
<dbReference type="STRING" id="530564.Psta_2246"/>
<dbReference type="KEGG" id="psl:Psta_2246"/>
<dbReference type="eggNOG" id="COG4626">
    <property type="taxonomic scope" value="Bacteria"/>
</dbReference>
<dbReference type="Proteomes" id="UP000001887">
    <property type="component" value="Chromosome"/>
</dbReference>
<dbReference type="EMBL" id="CP001848">
    <property type="protein sequence ID" value="ADB16917.1"/>
    <property type="molecule type" value="Genomic_DNA"/>
</dbReference>
<sequence length="465" mass="51454">MNIIEAIKDENLLGSFLGADTESWWNWFAALRVLYGLKLNRNRRGLLASCTGRNPHKLPDDGFNTALFLTGRRSGKSRIAAVIASYEAALAGRESRLSTGERGVVAVCAPTKYQARVVKDYIRGCFTSPMLSGEVTQETQEGFTLANGVRIAVLAGDWRTIRGYTLLAAIVDEAAFFGYDAESKVKSDTELIRAIKPGLATVGGKLIAISSPYARKGWCFKTYQRNFGNNEGKTLVWNCPSKTMNPKLPQSVIDEALAEDLASAKAEYLGEFRDDVSLFLPREVVAKLVVPGRYELLPNQKHRYFGFADLSGGRSDDAALAIAHRESRVVVLDYLRVWKAPFNPQLVVLEMARDLKRFGLPRVTGDNYAAEFVNRAFRMEGINYFKSEKAKSELYGELLPRLCSGEIELLDNEKLISQIAGLERRTRSGGRDIIDHPPNGHDDLANAVAGVAEQAFRKHLVIGSL</sequence>
<accession>D2R2S7</accession>
<organism evidence="1 2">
    <name type="scientific">Pirellula staleyi (strain ATCC 27377 / DSM 6068 / ICPB 4128)</name>
    <name type="common">Pirella staleyi</name>
    <dbReference type="NCBI Taxonomy" id="530564"/>
    <lineage>
        <taxon>Bacteria</taxon>
        <taxon>Pseudomonadati</taxon>
        <taxon>Planctomycetota</taxon>
        <taxon>Planctomycetia</taxon>
        <taxon>Pirellulales</taxon>
        <taxon>Pirellulaceae</taxon>
        <taxon>Pirellula</taxon>
    </lineage>
</organism>